<dbReference type="EC" id="2.3.1.181" evidence="3"/>
<dbReference type="STRING" id="857566.A0A1E3PQ83"/>
<dbReference type="PANTHER" id="PTHR10993">
    <property type="entry name" value="OCTANOYLTRANSFERASE"/>
    <property type="match status" value="1"/>
</dbReference>
<dbReference type="InterPro" id="IPR045864">
    <property type="entry name" value="aa-tRNA-synth_II/BPL/LPL"/>
</dbReference>
<dbReference type="GO" id="GO:0033819">
    <property type="term" value="F:lipoyl(octanoyl) transferase activity"/>
    <property type="evidence" value="ECO:0007669"/>
    <property type="project" value="UniProtKB-EC"/>
</dbReference>
<protein>
    <recommendedName>
        <fullName evidence="3">lipoyl(octanoyl) transferase</fullName>
        <ecNumber evidence="3">2.3.1.181</ecNumber>
    </recommendedName>
</protein>
<dbReference type="Proteomes" id="UP000095009">
    <property type="component" value="Unassembled WGS sequence"/>
</dbReference>
<feature type="region of interest" description="Disordered" evidence="6">
    <location>
        <begin position="1"/>
        <end position="24"/>
    </location>
</feature>
<keyword evidence="9" id="KW-1185">Reference proteome</keyword>
<dbReference type="GO" id="GO:0009249">
    <property type="term" value="P:protein lipoylation"/>
    <property type="evidence" value="ECO:0007669"/>
    <property type="project" value="InterPro"/>
</dbReference>
<name>A0A1E3PQ83_9ASCO</name>
<feature type="domain" description="BPL/LPL catalytic" evidence="7">
    <location>
        <begin position="22"/>
        <end position="228"/>
    </location>
</feature>
<dbReference type="EMBL" id="KV454407">
    <property type="protein sequence ID" value="ODQ66997.1"/>
    <property type="molecule type" value="Genomic_DNA"/>
</dbReference>
<evidence type="ECO:0000313" key="8">
    <source>
        <dbReference type="EMBL" id="ODQ66997.1"/>
    </source>
</evidence>
<sequence>MLDFKSQASKISHESDPLSRPTPVPPVILTFQMHPVFTLGRRGNGKSRFGDRPPEGTDALVIETLRGGQTTFHGPGQLVSYPIVDLLTHFKPFEETTGSGLTSSTKLPVRCYVSLLEKTIIQLLDTYHDVTAMTTDNTGVWVNENDKIAAIGVHVRRNVTSHGIALNVSTDIEWFKKVVACGLKDKNMVTLQMVLDKLGRNWSEESVNVNVLAKQWSRELSKSFGWDMEYIEADPKDYLKH</sequence>
<organism evidence="8 9">
    <name type="scientific">Nadsonia fulvescens var. elongata DSM 6958</name>
    <dbReference type="NCBI Taxonomy" id="857566"/>
    <lineage>
        <taxon>Eukaryota</taxon>
        <taxon>Fungi</taxon>
        <taxon>Dikarya</taxon>
        <taxon>Ascomycota</taxon>
        <taxon>Saccharomycotina</taxon>
        <taxon>Dipodascomycetes</taxon>
        <taxon>Dipodascales</taxon>
        <taxon>Dipodascales incertae sedis</taxon>
        <taxon>Nadsonia</taxon>
    </lineage>
</organism>
<comment type="similarity">
    <text evidence="2">Belongs to the LipB family.</text>
</comment>
<dbReference type="UniPathway" id="UPA00538">
    <property type="reaction ID" value="UER00592"/>
</dbReference>
<dbReference type="PROSITE" id="PS01313">
    <property type="entry name" value="LIPB"/>
    <property type="match status" value="1"/>
</dbReference>
<evidence type="ECO:0000313" key="9">
    <source>
        <dbReference type="Proteomes" id="UP000095009"/>
    </source>
</evidence>
<dbReference type="Pfam" id="PF21948">
    <property type="entry name" value="LplA-B_cat"/>
    <property type="match status" value="1"/>
</dbReference>
<evidence type="ECO:0000256" key="5">
    <source>
        <dbReference type="ARBA" id="ARBA00023315"/>
    </source>
</evidence>
<accession>A0A1E3PQ83</accession>
<proteinExistence type="inferred from homology"/>
<dbReference type="SUPFAM" id="SSF55681">
    <property type="entry name" value="Class II aaRS and biotin synthetases"/>
    <property type="match status" value="1"/>
</dbReference>
<evidence type="ECO:0000256" key="1">
    <source>
        <dbReference type="ARBA" id="ARBA00004821"/>
    </source>
</evidence>
<dbReference type="PROSITE" id="PS51733">
    <property type="entry name" value="BPL_LPL_CATALYTIC"/>
    <property type="match status" value="1"/>
</dbReference>
<evidence type="ECO:0000259" key="7">
    <source>
        <dbReference type="PROSITE" id="PS51733"/>
    </source>
</evidence>
<dbReference type="NCBIfam" id="TIGR00214">
    <property type="entry name" value="lipB"/>
    <property type="match status" value="1"/>
</dbReference>
<dbReference type="InterPro" id="IPR004143">
    <property type="entry name" value="BPL_LPL_catalytic"/>
</dbReference>
<gene>
    <name evidence="8" type="ORF">NADFUDRAFT_81627</name>
</gene>
<reference evidence="8 9" key="1">
    <citation type="journal article" date="2016" name="Proc. Natl. Acad. Sci. U.S.A.">
        <title>Comparative genomics of biotechnologically important yeasts.</title>
        <authorList>
            <person name="Riley R."/>
            <person name="Haridas S."/>
            <person name="Wolfe K.H."/>
            <person name="Lopes M.R."/>
            <person name="Hittinger C.T."/>
            <person name="Goeker M."/>
            <person name="Salamov A.A."/>
            <person name="Wisecaver J.H."/>
            <person name="Long T.M."/>
            <person name="Calvey C.H."/>
            <person name="Aerts A.L."/>
            <person name="Barry K.W."/>
            <person name="Choi C."/>
            <person name="Clum A."/>
            <person name="Coughlan A.Y."/>
            <person name="Deshpande S."/>
            <person name="Douglass A.P."/>
            <person name="Hanson S.J."/>
            <person name="Klenk H.-P."/>
            <person name="LaButti K.M."/>
            <person name="Lapidus A."/>
            <person name="Lindquist E.A."/>
            <person name="Lipzen A.M."/>
            <person name="Meier-Kolthoff J.P."/>
            <person name="Ohm R.A."/>
            <person name="Otillar R.P."/>
            <person name="Pangilinan J.L."/>
            <person name="Peng Y."/>
            <person name="Rokas A."/>
            <person name="Rosa C.A."/>
            <person name="Scheuner C."/>
            <person name="Sibirny A.A."/>
            <person name="Slot J.C."/>
            <person name="Stielow J.B."/>
            <person name="Sun H."/>
            <person name="Kurtzman C.P."/>
            <person name="Blackwell M."/>
            <person name="Grigoriev I.V."/>
            <person name="Jeffries T.W."/>
        </authorList>
    </citation>
    <scope>NUCLEOTIDE SEQUENCE [LARGE SCALE GENOMIC DNA]</scope>
    <source>
        <strain evidence="8 9">DSM 6958</strain>
    </source>
</reference>
<dbReference type="AlphaFoldDB" id="A0A1E3PQ83"/>
<keyword evidence="5" id="KW-0012">Acyltransferase</keyword>
<evidence type="ECO:0000256" key="2">
    <source>
        <dbReference type="ARBA" id="ARBA00007907"/>
    </source>
</evidence>
<dbReference type="InterPro" id="IPR020605">
    <property type="entry name" value="Octanoyltransferase_CS"/>
</dbReference>
<evidence type="ECO:0000256" key="3">
    <source>
        <dbReference type="ARBA" id="ARBA00012334"/>
    </source>
</evidence>
<dbReference type="OrthoDB" id="19908at2759"/>
<evidence type="ECO:0000256" key="4">
    <source>
        <dbReference type="ARBA" id="ARBA00022679"/>
    </source>
</evidence>
<evidence type="ECO:0000256" key="6">
    <source>
        <dbReference type="SAM" id="MobiDB-lite"/>
    </source>
</evidence>
<dbReference type="InterPro" id="IPR000544">
    <property type="entry name" value="Octanoyltransferase"/>
</dbReference>
<feature type="compositionally biased region" description="Polar residues" evidence="6">
    <location>
        <begin position="1"/>
        <end position="10"/>
    </location>
</feature>
<comment type="pathway">
    <text evidence="1">Protein modification; protein lipoylation via endogenous pathway; protein N(6)-(lipoyl)lysine from octanoyl-[acyl-carrier-protein]: step 1/2.</text>
</comment>
<dbReference type="Gene3D" id="3.30.930.10">
    <property type="entry name" value="Bira Bifunctional Protein, Domain 2"/>
    <property type="match status" value="1"/>
</dbReference>
<keyword evidence="4 8" id="KW-0808">Transferase</keyword>
<dbReference type="PANTHER" id="PTHR10993:SF7">
    <property type="entry name" value="LIPOYLTRANSFERASE 2, MITOCHONDRIAL-RELATED"/>
    <property type="match status" value="1"/>
</dbReference>